<evidence type="ECO:0000313" key="3">
    <source>
        <dbReference type="EMBL" id="HIR55012.1"/>
    </source>
</evidence>
<organism evidence="3 4">
    <name type="scientific">Candidatus Scatomorpha intestinigallinarum</name>
    <dbReference type="NCBI Taxonomy" id="2840923"/>
    <lineage>
        <taxon>Bacteria</taxon>
        <taxon>Bacillati</taxon>
        <taxon>Bacillota</taxon>
        <taxon>Clostridia</taxon>
        <taxon>Eubacteriales</taxon>
        <taxon>Candidatus Scatomorpha</taxon>
    </lineage>
</organism>
<keyword evidence="1" id="KW-0812">Transmembrane</keyword>
<reference evidence="3" key="2">
    <citation type="journal article" date="2021" name="PeerJ">
        <title>Extensive microbial diversity within the chicken gut microbiome revealed by metagenomics and culture.</title>
        <authorList>
            <person name="Gilroy R."/>
            <person name="Ravi A."/>
            <person name="Getino M."/>
            <person name="Pursley I."/>
            <person name="Horton D.L."/>
            <person name="Alikhan N.F."/>
            <person name="Baker D."/>
            <person name="Gharbi K."/>
            <person name="Hall N."/>
            <person name="Watson M."/>
            <person name="Adriaenssens E.M."/>
            <person name="Foster-Nyarko E."/>
            <person name="Jarju S."/>
            <person name="Secka A."/>
            <person name="Antonio M."/>
            <person name="Oren A."/>
            <person name="Chaudhuri R.R."/>
            <person name="La Ragione R."/>
            <person name="Hildebrand F."/>
            <person name="Pallen M.J."/>
        </authorList>
    </citation>
    <scope>NUCLEOTIDE SEQUENCE</scope>
    <source>
        <strain evidence="3">ChiGjej3B3-7149</strain>
    </source>
</reference>
<evidence type="ECO:0000256" key="1">
    <source>
        <dbReference type="SAM" id="Phobius"/>
    </source>
</evidence>
<evidence type="ECO:0000259" key="2">
    <source>
        <dbReference type="Pfam" id="PF03413"/>
    </source>
</evidence>
<dbReference type="Proteomes" id="UP000824238">
    <property type="component" value="Unassembled WGS sequence"/>
</dbReference>
<dbReference type="InterPro" id="IPR025711">
    <property type="entry name" value="PepSY"/>
</dbReference>
<reference evidence="3" key="1">
    <citation type="submission" date="2020-10" db="EMBL/GenBank/DDBJ databases">
        <authorList>
            <person name="Gilroy R."/>
        </authorList>
    </citation>
    <scope>NUCLEOTIDE SEQUENCE</scope>
    <source>
        <strain evidence="3">ChiGjej3B3-7149</strain>
    </source>
</reference>
<proteinExistence type="predicted"/>
<dbReference type="AlphaFoldDB" id="A0A9D1IZ45"/>
<evidence type="ECO:0000313" key="4">
    <source>
        <dbReference type="Proteomes" id="UP000824238"/>
    </source>
</evidence>
<dbReference type="Pfam" id="PF03413">
    <property type="entry name" value="PepSY"/>
    <property type="match status" value="1"/>
</dbReference>
<dbReference type="EMBL" id="DVHH01000134">
    <property type="protein sequence ID" value="HIR55012.1"/>
    <property type="molecule type" value="Genomic_DNA"/>
</dbReference>
<keyword evidence="1" id="KW-1133">Transmembrane helix</keyword>
<protein>
    <submittedName>
        <fullName evidence="3">PepSY domain-containing protein</fullName>
    </submittedName>
</protein>
<name>A0A9D1IZ45_9FIRM</name>
<feature type="transmembrane region" description="Helical" evidence="1">
    <location>
        <begin position="6"/>
        <end position="27"/>
    </location>
</feature>
<comment type="caution">
    <text evidence="3">The sequence shown here is derived from an EMBL/GenBank/DDBJ whole genome shotgun (WGS) entry which is preliminary data.</text>
</comment>
<accession>A0A9D1IZ45</accession>
<sequence length="102" mass="11230">MKKTIIIIIVALVLIAAVALGLVWYFVWNDSAYIGRDAAKAAALADAGFSAQEVQRLKADFERDDGFVFYEVKFISGTTEYEYTIDASTGAVLHSETEPVFD</sequence>
<feature type="domain" description="PepSY" evidence="2">
    <location>
        <begin position="34"/>
        <end position="93"/>
    </location>
</feature>
<gene>
    <name evidence="3" type="ORF">IAD36_05365</name>
</gene>
<dbReference type="Gene3D" id="3.10.450.40">
    <property type="match status" value="1"/>
</dbReference>
<keyword evidence="1" id="KW-0472">Membrane</keyword>